<dbReference type="EMBL" id="JADCNL010000004">
    <property type="protein sequence ID" value="KAG0485216.1"/>
    <property type="molecule type" value="Genomic_DNA"/>
</dbReference>
<gene>
    <name evidence="9" type="ORF">HPP92_009295</name>
</gene>
<dbReference type="PROSITE" id="PS51215">
    <property type="entry name" value="AWS"/>
    <property type="match status" value="1"/>
</dbReference>
<dbReference type="SUPFAM" id="SSF82199">
    <property type="entry name" value="SET domain"/>
    <property type="match status" value="1"/>
</dbReference>
<dbReference type="InterPro" id="IPR050777">
    <property type="entry name" value="SET2_Histone-Lys_MeTrsfase"/>
</dbReference>
<evidence type="ECO:0000256" key="7">
    <source>
        <dbReference type="ARBA" id="ARBA00023242"/>
    </source>
</evidence>
<evidence type="ECO:0000313" key="9">
    <source>
        <dbReference type="EMBL" id="KAG0485216.1"/>
    </source>
</evidence>
<dbReference type="GO" id="GO:0032259">
    <property type="term" value="P:methylation"/>
    <property type="evidence" value="ECO:0007669"/>
    <property type="project" value="UniProtKB-KW"/>
</dbReference>
<dbReference type="PANTHER" id="PTHR22884">
    <property type="entry name" value="SET DOMAIN PROTEINS"/>
    <property type="match status" value="1"/>
</dbReference>
<dbReference type="Pfam" id="PF17907">
    <property type="entry name" value="AWS"/>
    <property type="match status" value="1"/>
</dbReference>
<keyword evidence="3" id="KW-0158">Chromosome</keyword>
<dbReference type="InterPro" id="IPR006560">
    <property type="entry name" value="AWS_dom"/>
</dbReference>
<keyword evidence="6" id="KW-0949">S-adenosyl-L-methionine</keyword>
<evidence type="ECO:0000259" key="8">
    <source>
        <dbReference type="PROSITE" id="PS51215"/>
    </source>
</evidence>
<evidence type="ECO:0000313" key="10">
    <source>
        <dbReference type="Proteomes" id="UP000636800"/>
    </source>
</evidence>
<dbReference type="AlphaFoldDB" id="A0A835V6U2"/>
<protein>
    <recommendedName>
        <fullName evidence="8">AWS domain-containing protein</fullName>
    </recommendedName>
</protein>
<evidence type="ECO:0000256" key="3">
    <source>
        <dbReference type="ARBA" id="ARBA00022454"/>
    </source>
</evidence>
<evidence type="ECO:0000256" key="4">
    <source>
        <dbReference type="ARBA" id="ARBA00022603"/>
    </source>
</evidence>
<proteinExistence type="predicted"/>
<dbReference type="InterPro" id="IPR046341">
    <property type="entry name" value="SET_dom_sf"/>
</dbReference>
<organism evidence="9 10">
    <name type="scientific">Vanilla planifolia</name>
    <name type="common">Vanilla</name>
    <dbReference type="NCBI Taxonomy" id="51239"/>
    <lineage>
        <taxon>Eukaryota</taxon>
        <taxon>Viridiplantae</taxon>
        <taxon>Streptophyta</taxon>
        <taxon>Embryophyta</taxon>
        <taxon>Tracheophyta</taxon>
        <taxon>Spermatophyta</taxon>
        <taxon>Magnoliopsida</taxon>
        <taxon>Liliopsida</taxon>
        <taxon>Asparagales</taxon>
        <taxon>Orchidaceae</taxon>
        <taxon>Vanilloideae</taxon>
        <taxon>Vanilleae</taxon>
        <taxon>Vanilla</taxon>
    </lineage>
</organism>
<name>A0A835V6U2_VANPL</name>
<keyword evidence="7" id="KW-0539">Nucleus</keyword>
<feature type="domain" description="AWS" evidence="8">
    <location>
        <begin position="53"/>
        <end position="104"/>
    </location>
</feature>
<dbReference type="InterPro" id="IPR001214">
    <property type="entry name" value="SET_dom"/>
</dbReference>
<dbReference type="OrthoDB" id="185373at2759"/>
<evidence type="ECO:0000256" key="2">
    <source>
        <dbReference type="ARBA" id="ARBA00004286"/>
    </source>
</evidence>
<evidence type="ECO:0000256" key="6">
    <source>
        <dbReference type="ARBA" id="ARBA00022691"/>
    </source>
</evidence>
<comment type="subcellular location">
    <subcellularLocation>
        <location evidence="2">Chromosome</location>
    </subcellularLocation>
    <subcellularLocation>
        <location evidence="1">Nucleus</location>
    </subcellularLocation>
</comment>
<dbReference type="GO" id="GO:0042054">
    <property type="term" value="F:histone methyltransferase activity"/>
    <property type="evidence" value="ECO:0007669"/>
    <property type="project" value="InterPro"/>
</dbReference>
<dbReference type="GO" id="GO:0005694">
    <property type="term" value="C:chromosome"/>
    <property type="evidence" value="ECO:0007669"/>
    <property type="project" value="UniProtKB-SubCell"/>
</dbReference>
<keyword evidence="5" id="KW-0808">Transferase</keyword>
<dbReference type="Pfam" id="PF00856">
    <property type="entry name" value="SET"/>
    <property type="match status" value="1"/>
</dbReference>
<comment type="caution">
    <text evidence="9">The sequence shown here is derived from an EMBL/GenBank/DDBJ whole genome shotgun (WGS) entry which is preliminary data.</text>
</comment>
<accession>A0A835V6U2</accession>
<keyword evidence="10" id="KW-1185">Reference proteome</keyword>
<reference evidence="9 10" key="1">
    <citation type="journal article" date="2020" name="Nat. Food">
        <title>A phased Vanilla planifolia genome enables genetic improvement of flavour and production.</title>
        <authorList>
            <person name="Hasing T."/>
            <person name="Tang H."/>
            <person name="Brym M."/>
            <person name="Khazi F."/>
            <person name="Huang T."/>
            <person name="Chambers A.H."/>
        </authorList>
    </citation>
    <scope>NUCLEOTIDE SEQUENCE [LARGE SCALE GENOMIC DNA]</scope>
    <source>
        <tissue evidence="9">Leaf</tissue>
    </source>
</reference>
<dbReference type="SMART" id="SM00570">
    <property type="entry name" value="AWS"/>
    <property type="match status" value="1"/>
</dbReference>
<evidence type="ECO:0000256" key="1">
    <source>
        <dbReference type="ARBA" id="ARBA00004123"/>
    </source>
</evidence>
<sequence>MFHYELYDHHGSTISEHADIFLLQDQGDEGPPSYKPIWRNEFSYRKHTKQKEEDIVPCVCLYDPNDQESACGEHCLNVLTSTECTPGCCPCGNFCMNQRFQKCQYAKSILFKTEGRGWGLLAGENIKFGQFVIEYCGEVISWKDAKQRSQAYEAKEKQALLDMDAVMMPFVMS</sequence>
<keyword evidence="4" id="KW-0489">Methyltransferase</keyword>
<dbReference type="Proteomes" id="UP000636800">
    <property type="component" value="Unassembled WGS sequence"/>
</dbReference>
<evidence type="ECO:0000256" key="5">
    <source>
        <dbReference type="ARBA" id="ARBA00022679"/>
    </source>
</evidence>
<dbReference type="GO" id="GO:0005634">
    <property type="term" value="C:nucleus"/>
    <property type="evidence" value="ECO:0007669"/>
    <property type="project" value="UniProtKB-SubCell"/>
</dbReference>
<dbReference type="Gene3D" id="2.170.270.10">
    <property type="entry name" value="SET domain"/>
    <property type="match status" value="1"/>
</dbReference>